<reference evidence="4 5" key="1">
    <citation type="submission" date="2024-02" db="EMBL/GenBank/DDBJ databases">
        <authorList>
            <person name="Chen Y."/>
            <person name="Shah S."/>
            <person name="Dougan E. K."/>
            <person name="Thang M."/>
            <person name="Chan C."/>
        </authorList>
    </citation>
    <scope>NUCLEOTIDE SEQUENCE [LARGE SCALE GENOMIC DNA]</scope>
</reference>
<feature type="transmembrane region" description="Helical" evidence="3">
    <location>
        <begin position="584"/>
        <end position="605"/>
    </location>
</feature>
<feature type="transmembrane region" description="Helical" evidence="3">
    <location>
        <begin position="789"/>
        <end position="807"/>
    </location>
</feature>
<feature type="transmembrane region" description="Helical" evidence="3">
    <location>
        <begin position="458"/>
        <end position="480"/>
    </location>
</feature>
<keyword evidence="1" id="KW-0175">Coiled coil</keyword>
<sequence>EMIQMLKQEQIGEDRKYQWCQGEKRSSDENAATLRQASEDLSKIMDEVKADRLQAQQEVAALRKTIQDLDVQMSEALAQRRAEHREYQEALETTQRALELLERAKERLARFYASEKGKKSLLAQHRALARAVSGLQVASESSSVLPHEGFNAYEKQPGDVVLRMLEKIVADLAQDSQASEKQEKDAQSEYERSAKDAQEAREEATRSLAEKSGVKAGLEKRALGLQLKQQSNVDSKANVEKYLKALQEDCGELVKNYQAPRLAQSPHATHSYAVGCSDLVFAMSEPGLPEGHGAVAPRGVAVFVEGETTTYGAPERVADEAEEVDDPEEGETVAEREEREERYRQRLIELMRKMDLTSQQIQRVTPCHNLLSCFGRILRTAQVRDWYHLSKPSAKIHQFISHSWHGSPWKKIAMLLVLKNGLGAAIVGSLLALIMVLLSSLNLLPGYPRQPLIEPDRTYIFAPWGLGVGMLSGSIVLFFSEARQSVFFDKICIHQKDVRLKFEGVINICAFLKNSESLLVLWDATYVERLWCVFELAAFMKSSEDGGRKLIIKPTILGPSSIASCIGLFAMQLSQTAVPFENRLHGFLLWSLVCCLGLFSAVYVWRSYYRQIDKMKSQLQHFRIDQTKAHCCEQGHVDQHGRRIPCDKETISECITHWFGSVEAFERSVRSNVAVALTQSLGNLVFPYKYLLAAGAPSLWGQADFIASRLREEEYYYAAVTACFGLSYWFAAIPFIFACGGLLNYKLRHRYHPILDALMPFLATAFLVLVPGGSLYALQIGLLAVLDDLLAAVLWATITSFLAFFAWRACWREPMLRLD</sequence>
<evidence type="ECO:0000256" key="1">
    <source>
        <dbReference type="SAM" id="Coils"/>
    </source>
</evidence>
<keyword evidence="3" id="KW-0812">Transmembrane</keyword>
<evidence type="ECO:0008006" key="6">
    <source>
        <dbReference type="Google" id="ProtNLM"/>
    </source>
</evidence>
<feature type="region of interest" description="Disordered" evidence="2">
    <location>
        <begin position="319"/>
        <end position="338"/>
    </location>
</feature>
<evidence type="ECO:0000313" key="5">
    <source>
        <dbReference type="Proteomes" id="UP001642484"/>
    </source>
</evidence>
<dbReference type="Proteomes" id="UP001642484">
    <property type="component" value="Unassembled WGS sequence"/>
</dbReference>
<proteinExistence type="predicted"/>
<evidence type="ECO:0000256" key="3">
    <source>
        <dbReference type="SAM" id="Phobius"/>
    </source>
</evidence>
<feature type="coiled-coil region" evidence="1">
    <location>
        <begin position="38"/>
        <end position="107"/>
    </location>
</feature>
<accession>A0ABP0PEE7</accession>
<feature type="transmembrane region" description="Helical" evidence="3">
    <location>
        <begin position="715"/>
        <end position="745"/>
    </location>
</feature>
<feature type="non-terminal residue" evidence="4">
    <location>
        <position position="1"/>
    </location>
</feature>
<organism evidence="4 5">
    <name type="scientific">Durusdinium trenchii</name>
    <dbReference type="NCBI Taxonomy" id="1381693"/>
    <lineage>
        <taxon>Eukaryota</taxon>
        <taxon>Sar</taxon>
        <taxon>Alveolata</taxon>
        <taxon>Dinophyceae</taxon>
        <taxon>Suessiales</taxon>
        <taxon>Symbiodiniaceae</taxon>
        <taxon>Durusdinium</taxon>
    </lineage>
</organism>
<keyword evidence="3" id="KW-0472">Membrane</keyword>
<evidence type="ECO:0000313" key="4">
    <source>
        <dbReference type="EMBL" id="CAK9073070.1"/>
    </source>
</evidence>
<dbReference type="EMBL" id="CAXAMN010022829">
    <property type="protein sequence ID" value="CAK9073070.1"/>
    <property type="molecule type" value="Genomic_DNA"/>
</dbReference>
<feature type="transmembrane region" description="Helical" evidence="3">
    <location>
        <begin position="757"/>
        <end position="777"/>
    </location>
</feature>
<feature type="region of interest" description="Disordered" evidence="2">
    <location>
        <begin position="174"/>
        <end position="212"/>
    </location>
</feature>
<feature type="compositionally biased region" description="Basic and acidic residues" evidence="2">
    <location>
        <begin position="178"/>
        <end position="212"/>
    </location>
</feature>
<protein>
    <recommendedName>
        <fullName evidence="6">Transmembrane protein</fullName>
    </recommendedName>
</protein>
<feature type="transmembrane region" description="Helical" evidence="3">
    <location>
        <begin position="550"/>
        <end position="572"/>
    </location>
</feature>
<keyword evidence="3" id="KW-1133">Transmembrane helix</keyword>
<feature type="transmembrane region" description="Helical" evidence="3">
    <location>
        <begin position="673"/>
        <end position="695"/>
    </location>
</feature>
<gene>
    <name evidence="4" type="ORF">CCMP2556_LOCUS35947</name>
</gene>
<evidence type="ECO:0000256" key="2">
    <source>
        <dbReference type="SAM" id="MobiDB-lite"/>
    </source>
</evidence>
<comment type="caution">
    <text evidence="4">The sequence shown here is derived from an EMBL/GenBank/DDBJ whole genome shotgun (WGS) entry which is preliminary data.</text>
</comment>
<keyword evidence="5" id="KW-1185">Reference proteome</keyword>
<feature type="transmembrane region" description="Helical" evidence="3">
    <location>
        <begin position="412"/>
        <end position="438"/>
    </location>
</feature>
<feature type="compositionally biased region" description="Acidic residues" evidence="2">
    <location>
        <begin position="320"/>
        <end position="332"/>
    </location>
</feature>
<name>A0ABP0PEE7_9DINO</name>